<dbReference type="Gene3D" id="2.70.40.10">
    <property type="match status" value="1"/>
</dbReference>
<protein>
    <submittedName>
        <fullName evidence="3">dCTP deaminase</fullName>
        <ecNumber evidence="3">3.5.4.13</ecNumber>
    </submittedName>
</protein>
<dbReference type="PANTHER" id="PTHR42680">
    <property type="entry name" value="DCTP DEAMINASE"/>
    <property type="match status" value="1"/>
</dbReference>
<evidence type="ECO:0000313" key="3">
    <source>
        <dbReference type="EMBL" id="MFC5509334.1"/>
    </source>
</evidence>
<proteinExistence type="predicted"/>
<name>A0ABW0PEV3_9HYPH</name>
<dbReference type="InterPro" id="IPR036157">
    <property type="entry name" value="dUTPase-like_sf"/>
</dbReference>
<dbReference type="InterPro" id="IPR033704">
    <property type="entry name" value="dUTPase_trimeric"/>
</dbReference>
<dbReference type="SUPFAM" id="SSF51283">
    <property type="entry name" value="dUTPase-like"/>
    <property type="match status" value="1"/>
</dbReference>
<dbReference type="NCBIfam" id="TIGR02274">
    <property type="entry name" value="dCTP_deam"/>
    <property type="match status" value="1"/>
</dbReference>
<dbReference type="CDD" id="cd07557">
    <property type="entry name" value="trimeric_dUTPase"/>
    <property type="match status" value="1"/>
</dbReference>
<evidence type="ECO:0000256" key="2">
    <source>
        <dbReference type="ARBA" id="ARBA00023080"/>
    </source>
</evidence>
<dbReference type="EMBL" id="JBHSLU010000161">
    <property type="protein sequence ID" value="MFC5509334.1"/>
    <property type="molecule type" value="Genomic_DNA"/>
</dbReference>
<gene>
    <name evidence="3" type="primary">dcd</name>
    <name evidence="3" type="ORF">ACFPN9_29395</name>
</gene>
<dbReference type="EC" id="3.5.4.13" evidence="3"/>
<dbReference type="GO" id="GO:0008829">
    <property type="term" value="F:dCTP deaminase activity"/>
    <property type="evidence" value="ECO:0007669"/>
    <property type="project" value="UniProtKB-EC"/>
</dbReference>
<keyword evidence="4" id="KW-1185">Reference proteome</keyword>
<reference evidence="4" key="1">
    <citation type="journal article" date="2019" name="Int. J. Syst. Evol. Microbiol.">
        <title>The Global Catalogue of Microorganisms (GCM) 10K type strain sequencing project: providing services to taxonomists for standard genome sequencing and annotation.</title>
        <authorList>
            <consortium name="The Broad Institute Genomics Platform"/>
            <consortium name="The Broad Institute Genome Sequencing Center for Infectious Disease"/>
            <person name="Wu L."/>
            <person name="Ma J."/>
        </authorList>
    </citation>
    <scope>NUCLEOTIDE SEQUENCE [LARGE SCALE GENOMIC DNA]</scope>
    <source>
        <strain evidence="4">CCUG 43117</strain>
    </source>
</reference>
<keyword evidence="1 3" id="KW-0378">Hydrolase</keyword>
<dbReference type="Proteomes" id="UP001596060">
    <property type="component" value="Unassembled WGS sequence"/>
</dbReference>
<dbReference type="Pfam" id="PF22769">
    <property type="entry name" value="DCD"/>
    <property type="match status" value="1"/>
</dbReference>
<dbReference type="InterPro" id="IPR011962">
    <property type="entry name" value="dCTP_deaminase"/>
</dbReference>
<sequence length="160" mass="18227">MILPAQTIRALCSPPSRPGGIPSLIYPFSERAKLYGMTYGLGPAGYDARIDQDFTLWPKQFRLASTMERFCLPRDLTFKVEDKSSLARRGLSLFNTTAEPGWEGFLTLELVNHSWRPIRFKRGMPIAQIVFHRLEAETDAPYMGRYQFQEAGPQAARLEL</sequence>
<keyword evidence="2" id="KW-0546">Nucleotide metabolism</keyword>
<dbReference type="PANTHER" id="PTHR42680:SF3">
    <property type="entry name" value="DCTP DEAMINASE"/>
    <property type="match status" value="1"/>
</dbReference>
<dbReference type="RefSeq" id="WP_377818090.1">
    <property type="nucleotide sequence ID" value="NZ_JBHSLU010000161.1"/>
</dbReference>
<evidence type="ECO:0000256" key="1">
    <source>
        <dbReference type="ARBA" id="ARBA00022801"/>
    </source>
</evidence>
<comment type="caution">
    <text evidence="3">The sequence shown here is derived from an EMBL/GenBank/DDBJ whole genome shotgun (WGS) entry which is preliminary data.</text>
</comment>
<evidence type="ECO:0000313" key="4">
    <source>
        <dbReference type="Proteomes" id="UP001596060"/>
    </source>
</evidence>
<organism evidence="3 4">
    <name type="scientific">Bosea massiliensis</name>
    <dbReference type="NCBI Taxonomy" id="151419"/>
    <lineage>
        <taxon>Bacteria</taxon>
        <taxon>Pseudomonadati</taxon>
        <taxon>Pseudomonadota</taxon>
        <taxon>Alphaproteobacteria</taxon>
        <taxon>Hyphomicrobiales</taxon>
        <taxon>Boseaceae</taxon>
        <taxon>Bosea</taxon>
    </lineage>
</organism>
<accession>A0ABW0PEV3</accession>